<organism evidence="5 6">
    <name type="scientific">Planobispora takensis</name>
    <dbReference type="NCBI Taxonomy" id="1367882"/>
    <lineage>
        <taxon>Bacteria</taxon>
        <taxon>Bacillati</taxon>
        <taxon>Actinomycetota</taxon>
        <taxon>Actinomycetes</taxon>
        <taxon>Streptosporangiales</taxon>
        <taxon>Streptosporangiaceae</taxon>
        <taxon>Planobispora</taxon>
    </lineage>
</organism>
<accession>A0A8J3SR56</accession>
<dbReference type="RefSeq" id="WP_203873237.1">
    <property type="nucleotide sequence ID" value="NZ_BOOK01000004.1"/>
</dbReference>
<evidence type="ECO:0000313" key="6">
    <source>
        <dbReference type="Proteomes" id="UP000634476"/>
    </source>
</evidence>
<dbReference type="FunFam" id="3.40.50.720:FF:000446">
    <property type="entry name" value="Short chain dehydrogenase"/>
    <property type="match status" value="1"/>
</dbReference>
<dbReference type="NCBIfam" id="NF005861">
    <property type="entry name" value="PRK07791.1"/>
    <property type="match status" value="1"/>
</dbReference>
<protein>
    <submittedName>
        <fullName evidence="5">Putative short-chain dehydrogenase/reductase</fullName>
    </submittedName>
</protein>
<evidence type="ECO:0000313" key="5">
    <source>
        <dbReference type="EMBL" id="GIH98767.1"/>
    </source>
</evidence>
<dbReference type="SMART" id="SM00822">
    <property type="entry name" value="PKS_KR"/>
    <property type="match status" value="1"/>
</dbReference>
<gene>
    <name evidence="5" type="ORF">Pta02_07760</name>
</gene>
<sequence>MSGICDGRVVIVTGAGRGIGREHALEFARQGASVVVNDLGAGRDGTGRSGGPALGVVEEIKAMGGRAVANSDDVADWDGAARLVKMAVSAFGRLDVLVNNAGFVRDRMLVSMTEQEWDDVIRVHLKGHFLPLRHAAAHWRERAKSGERVDARVINTSSGAGLLGSVGQGNYAAAKAGIAAFTVVAAAELGRYGVTANAIAPAARTRMTERVFAETMARPRDGFDAMDPANVAPLVAWLGSIESAHVTGRVFEVEGGVISLADGWRHGPRAERDSRWEAAEVGEAVAKLLADAPDPEPVYGA</sequence>
<evidence type="ECO:0000259" key="4">
    <source>
        <dbReference type="SMART" id="SM00822"/>
    </source>
</evidence>
<evidence type="ECO:0000256" key="1">
    <source>
        <dbReference type="ARBA" id="ARBA00006484"/>
    </source>
</evidence>
<dbReference type="PROSITE" id="PS00061">
    <property type="entry name" value="ADH_SHORT"/>
    <property type="match status" value="1"/>
</dbReference>
<evidence type="ECO:0000256" key="2">
    <source>
        <dbReference type="ARBA" id="ARBA00023002"/>
    </source>
</evidence>
<dbReference type="InterPro" id="IPR051687">
    <property type="entry name" value="Peroxisomal_Beta-Oxidation"/>
</dbReference>
<dbReference type="SUPFAM" id="SSF51735">
    <property type="entry name" value="NAD(P)-binding Rossmann-fold domains"/>
    <property type="match status" value="1"/>
</dbReference>
<keyword evidence="6" id="KW-1185">Reference proteome</keyword>
<feature type="domain" description="Ketoreductase" evidence="4">
    <location>
        <begin position="8"/>
        <end position="202"/>
    </location>
</feature>
<comment type="caution">
    <text evidence="5">The sequence shown here is derived from an EMBL/GenBank/DDBJ whole genome shotgun (WGS) entry which is preliminary data.</text>
</comment>
<name>A0A8J3SR56_9ACTN</name>
<dbReference type="InterPro" id="IPR002347">
    <property type="entry name" value="SDR_fam"/>
</dbReference>
<reference evidence="5" key="1">
    <citation type="submission" date="2021-01" db="EMBL/GenBank/DDBJ databases">
        <title>Whole genome shotgun sequence of Planobispora takensis NBRC 109077.</title>
        <authorList>
            <person name="Komaki H."/>
            <person name="Tamura T."/>
        </authorList>
    </citation>
    <scope>NUCLEOTIDE SEQUENCE</scope>
    <source>
        <strain evidence="5">NBRC 109077</strain>
    </source>
</reference>
<dbReference type="Pfam" id="PF00106">
    <property type="entry name" value="adh_short"/>
    <property type="match status" value="1"/>
</dbReference>
<dbReference type="InterPro" id="IPR036291">
    <property type="entry name" value="NAD(P)-bd_dom_sf"/>
</dbReference>
<comment type="similarity">
    <text evidence="1 3">Belongs to the short-chain dehydrogenases/reductases (SDR) family.</text>
</comment>
<dbReference type="InterPro" id="IPR057326">
    <property type="entry name" value="KR_dom"/>
</dbReference>
<dbReference type="AlphaFoldDB" id="A0A8J3SR56"/>
<dbReference type="Gene3D" id="3.40.50.720">
    <property type="entry name" value="NAD(P)-binding Rossmann-like Domain"/>
    <property type="match status" value="1"/>
</dbReference>
<keyword evidence="2" id="KW-0560">Oxidoreductase</keyword>
<evidence type="ECO:0000256" key="3">
    <source>
        <dbReference type="RuleBase" id="RU000363"/>
    </source>
</evidence>
<dbReference type="Proteomes" id="UP000634476">
    <property type="component" value="Unassembled WGS sequence"/>
</dbReference>
<dbReference type="PRINTS" id="PR00081">
    <property type="entry name" value="GDHRDH"/>
</dbReference>
<dbReference type="GO" id="GO:0016491">
    <property type="term" value="F:oxidoreductase activity"/>
    <property type="evidence" value="ECO:0007669"/>
    <property type="project" value="UniProtKB-KW"/>
</dbReference>
<dbReference type="PANTHER" id="PTHR45024">
    <property type="entry name" value="DEHYDROGENASES, SHORT CHAIN"/>
    <property type="match status" value="1"/>
</dbReference>
<dbReference type="PRINTS" id="PR00080">
    <property type="entry name" value="SDRFAMILY"/>
</dbReference>
<dbReference type="EMBL" id="BOOK01000004">
    <property type="protein sequence ID" value="GIH98767.1"/>
    <property type="molecule type" value="Genomic_DNA"/>
</dbReference>
<dbReference type="InterPro" id="IPR020904">
    <property type="entry name" value="Sc_DH/Rdtase_CS"/>
</dbReference>
<proteinExistence type="inferred from homology"/>
<dbReference type="PANTHER" id="PTHR45024:SF2">
    <property type="entry name" value="SCP2 DOMAIN-CONTAINING PROTEIN"/>
    <property type="match status" value="1"/>
</dbReference>